<feature type="region of interest" description="Disordered" evidence="1">
    <location>
        <begin position="106"/>
        <end position="145"/>
    </location>
</feature>
<dbReference type="InParanoid" id="A0A0D0BAX9"/>
<dbReference type="Proteomes" id="UP000054485">
    <property type="component" value="Unassembled WGS sequence"/>
</dbReference>
<dbReference type="EMBL" id="KN835153">
    <property type="protein sequence ID" value="KIK46879.1"/>
    <property type="molecule type" value="Genomic_DNA"/>
</dbReference>
<reference evidence="2 3" key="1">
    <citation type="submission" date="2014-04" db="EMBL/GenBank/DDBJ databases">
        <authorList>
            <consortium name="DOE Joint Genome Institute"/>
            <person name="Kuo A."/>
            <person name="Ruytinx J."/>
            <person name="Rineau F."/>
            <person name="Colpaert J."/>
            <person name="Kohler A."/>
            <person name="Nagy L.G."/>
            <person name="Floudas D."/>
            <person name="Copeland A."/>
            <person name="Barry K.W."/>
            <person name="Cichocki N."/>
            <person name="Veneault-Fourrey C."/>
            <person name="LaButti K."/>
            <person name="Lindquist E.A."/>
            <person name="Lipzen A."/>
            <person name="Lundell T."/>
            <person name="Morin E."/>
            <person name="Murat C."/>
            <person name="Sun H."/>
            <person name="Tunlid A."/>
            <person name="Henrissat B."/>
            <person name="Grigoriev I.V."/>
            <person name="Hibbett D.S."/>
            <person name="Martin F."/>
            <person name="Nordberg H.P."/>
            <person name="Cantor M.N."/>
            <person name="Hua S.X."/>
        </authorList>
    </citation>
    <scope>NUCLEOTIDE SEQUENCE [LARGE SCALE GENOMIC DNA]</scope>
    <source>
        <strain evidence="2 3">UH-Slu-Lm8-n1</strain>
    </source>
</reference>
<reference evidence="3" key="2">
    <citation type="submission" date="2015-01" db="EMBL/GenBank/DDBJ databases">
        <title>Evolutionary Origins and Diversification of the Mycorrhizal Mutualists.</title>
        <authorList>
            <consortium name="DOE Joint Genome Institute"/>
            <consortium name="Mycorrhizal Genomics Consortium"/>
            <person name="Kohler A."/>
            <person name="Kuo A."/>
            <person name="Nagy L.G."/>
            <person name="Floudas D."/>
            <person name="Copeland A."/>
            <person name="Barry K.W."/>
            <person name="Cichocki N."/>
            <person name="Veneault-Fourrey C."/>
            <person name="LaButti K."/>
            <person name="Lindquist E.A."/>
            <person name="Lipzen A."/>
            <person name="Lundell T."/>
            <person name="Morin E."/>
            <person name="Murat C."/>
            <person name="Riley R."/>
            <person name="Ohm R."/>
            <person name="Sun H."/>
            <person name="Tunlid A."/>
            <person name="Henrissat B."/>
            <person name="Grigoriev I.V."/>
            <person name="Hibbett D.S."/>
            <person name="Martin F."/>
        </authorList>
    </citation>
    <scope>NUCLEOTIDE SEQUENCE [LARGE SCALE GENOMIC DNA]</scope>
    <source>
        <strain evidence="3">UH-Slu-Lm8-n1</strain>
    </source>
</reference>
<evidence type="ECO:0000313" key="3">
    <source>
        <dbReference type="Proteomes" id="UP000054485"/>
    </source>
</evidence>
<dbReference type="OrthoDB" id="10524881at2759"/>
<dbReference type="HOGENOM" id="CLU_1284023_0_0_1"/>
<sequence>MLDSQNTDDEDTLPVLIGYHKCSVSLDSQNAEAKLEELHKKFVGEIDLPENMVYALWTFLQASRVFRSSHTKRNGSGPSWRIRPLSPTILFQLDLEDSLSTGRWLSAADDPEDSHNTGRWLSAADDPEDSHNTGCWLSAADDPEDSHNTGCWLSAADDPEDLHNTGHWLSAADDLGVQDSHSTGHWLSAADDLEVQDSHSIGHWLSLAGGLEFVA</sequence>
<protein>
    <submittedName>
        <fullName evidence="2">Uncharacterized protein</fullName>
    </submittedName>
</protein>
<proteinExistence type="predicted"/>
<gene>
    <name evidence="2" type="ORF">CY34DRAFT_9348</name>
</gene>
<accession>A0A0D0BAX9</accession>
<evidence type="ECO:0000313" key="2">
    <source>
        <dbReference type="EMBL" id="KIK46879.1"/>
    </source>
</evidence>
<organism evidence="2 3">
    <name type="scientific">Suillus luteus UH-Slu-Lm8-n1</name>
    <dbReference type="NCBI Taxonomy" id="930992"/>
    <lineage>
        <taxon>Eukaryota</taxon>
        <taxon>Fungi</taxon>
        <taxon>Dikarya</taxon>
        <taxon>Basidiomycota</taxon>
        <taxon>Agaricomycotina</taxon>
        <taxon>Agaricomycetes</taxon>
        <taxon>Agaricomycetidae</taxon>
        <taxon>Boletales</taxon>
        <taxon>Suillineae</taxon>
        <taxon>Suillaceae</taxon>
        <taxon>Suillus</taxon>
    </lineage>
</organism>
<evidence type="ECO:0000256" key="1">
    <source>
        <dbReference type="SAM" id="MobiDB-lite"/>
    </source>
</evidence>
<dbReference type="AlphaFoldDB" id="A0A0D0BAX9"/>
<keyword evidence="3" id="KW-1185">Reference proteome</keyword>
<name>A0A0D0BAX9_9AGAM</name>